<evidence type="ECO:0000313" key="3">
    <source>
        <dbReference type="Proteomes" id="UP000509346"/>
    </source>
</evidence>
<dbReference type="AlphaFoldDB" id="A0A7D5P462"/>
<dbReference type="RefSeq" id="WP_179920294.1">
    <property type="nucleotide sequence ID" value="NZ_CP058909.1"/>
</dbReference>
<dbReference type="GeneID" id="56081312"/>
<dbReference type="EMBL" id="CP058909">
    <property type="protein sequence ID" value="QLH80466.1"/>
    <property type="molecule type" value="Genomic_DNA"/>
</dbReference>
<keyword evidence="1" id="KW-0472">Membrane</keyword>
<dbReference type="KEGG" id="hpel:HZS54_01945"/>
<sequence length="64" mass="6849">MGLVRQVSRIVLTLDVLFVLLLGFSYAFGTLDAETRVVTTLAAIPIALSFLSAAVVVAVDWDPL</sequence>
<name>A0A7D5P462_9EURY</name>
<reference evidence="2 3" key="1">
    <citation type="submission" date="2020-07" db="EMBL/GenBank/DDBJ databases">
        <title>Halosimplex litoreum sp. nov. and Halosimplex rubrum sp. nov., isolated from different salt environments.</title>
        <authorList>
            <person name="Cui H."/>
        </authorList>
    </citation>
    <scope>NUCLEOTIDE SEQUENCE [LARGE SCALE GENOMIC DNA]</scope>
    <source>
        <strain evidence="2 3">R2</strain>
    </source>
</reference>
<feature type="transmembrane region" description="Helical" evidence="1">
    <location>
        <begin position="37"/>
        <end position="59"/>
    </location>
</feature>
<feature type="transmembrane region" description="Helical" evidence="1">
    <location>
        <begin position="12"/>
        <end position="31"/>
    </location>
</feature>
<keyword evidence="1" id="KW-0812">Transmembrane</keyword>
<evidence type="ECO:0000313" key="2">
    <source>
        <dbReference type="EMBL" id="QLH80466.1"/>
    </source>
</evidence>
<proteinExistence type="predicted"/>
<keyword evidence="3" id="KW-1185">Reference proteome</keyword>
<accession>A0A7D5P462</accession>
<organism evidence="2 3">
    <name type="scientific">Halosimplex pelagicum</name>
    <dbReference type="NCBI Taxonomy" id="869886"/>
    <lineage>
        <taxon>Archaea</taxon>
        <taxon>Methanobacteriati</taxon>
        <taxon>Methanobacteriota</taxon>
        <taxon>Stenosarchaea group</taxon>
        <taxon>Halobacteria</taxon>
        <taxon>Halobacteriales</taxon>
        <taxon>Haloarculaceae</taxon>
        <taxon>Halosimplex</taxon>
    </lineage>
</organism>
<gene>
    <name evidence="2" type="ORF">HZS54_01945</name>
</gene>
<dbReference type="OrthoDB" id="377149at2157"/>
<dbReference type="Proteomes" id="UP000509346">
    <property type="component" value="Chromosome"/>
</dbReference>
<evidence type="ECO:0000256" key="1">
    <source>
        <dbReference type="SAM" id="Phobius"/>
    </source>
</evidence>
<keyword evidence="1" id="KW-1133">Transmembrane helix</keyword>
<protein>
    <submittedName>
        <fullName evidence="2">Uncharacterized protein</fullName>
    </submittedName>
</protein>